<proteinExistence type="predicted"/>
<evidence type="ECO:0000313" key="2">
    <source>
        <dbReference type="EMBL" id="KKS43180.1"/>
    </source>
</evidence>
<reference evidence="2 3" key="1">
    <citation type="journal article" date="2015" name="Nature">
        <title>rRNA introns, odd ribosomes, and small enigmatic genomes across a large radiation of phyla.</title>
        <authorList>
            <person name="Brown C.T."/>
            <person name="Hug L.A."/>
            <person name="Thomas B.C."/>
            <person name="Sharon I."/>
            <person name="Castelle C.J."/>
            <person name="Singh A."/>
            <person name="Wilkins M.J."/>
            <person name="Williams K.H."/>
            <person name="Banfield J.F."/>
        </authorList>
    </citation>
    <scope>NUCLEOTIDE SEQUENCE [LARGE SCALE GENOMIC DNA]</scope>
</reference>
<sequence length="167" mass="19130">MFWLVWLPLGIVAFLLIGPKLNKELGFWIADQGGTLLWVFVVVAVVFIGSIINSSFVPLAKTVYPDLKNPIYLTPIPGNQDNKYLISTEDLIHGEKYTLYFLNSETGIPEQITFDHSRVRIVYDNPPRPFSAKILYTCKAKRFWLLNCTNPSPYLYELHLPTDPILK</sequence>
<comment type="caution">
    <text evidence="2">The sequence shown here is derived from an EMBL/GenBank/DDBJ whole genome shotgun (WGS) entry which is preliminary data.</text>
</comment>
<keyword evidence="1" id="KW-0472">Membrane</keyword>
<name>A0A0G0Z388_9BACT</name>
<keyword evidence="1" id="KW-0812">Transmembrane</keyword>
<evidence type="ECO:0000256" key="1">
    <source>
        <dbReference type="SAM" id="Phobius"/>
    </source>
</evidence>
<dbReference type="EMBL" id="LCDA01000002">
    <property type="protein sequence ID" value="KKS43180.1"/>
    <property type="molecule type" value="Genomic_DNA"/>
</dbReference>
<feature type="transmembrane region" description="Helical" evidence="1">
    <location>
        <begin position="38"/>
        <end position="60"/>
    </location>
</feature>
<accession>A0A0G0Z388</accession>
<keyword evidence="1" id="KW-1133">Transmembrane helix</keyword>
<protein>
    <submittedName>
        <fullName evidence="2">Uncharacterized protein</fullName>
    </submittedName>
</protein>
<dbReference type="Proteomes" id="UP000033854">
    <property type="component" value="Unassembled WGS sequence"/>
</dbReference>
<organism evidence="2 3">
    <name type="scientific">Candidatus Collierbacteria bacterium GW2011_GWA2_42_17</name>
    <dbReference type="NCBI Taxonomy" id="1618378"/>
    <lineage>
        <taxon>Bacteria</taxon>
        <taxon>Candidatus Collieribacteriota</taxon>
    </lineage>
</organism>
<gene>
    <name evidence="2" type="ORF">UV06_C0002G0082</name>
</gene>
<evidence type="ECO:0000313" key="3">
    <source>
        <dbReference type="Proteomes" id="UP000033854"/>
    </source>
</evidence>
<dbReference type="AlphaFoldDB" id="A0A0G0Z388"/>